<dbReference type="Pfam" id="PF00005">
    <property type="entry name" value="ABC_tran"/>
    <property type="match status" value="1"/>
</dbReference>
<dbReference type="PANTHER" id="PTHR43204:SF1">
    <property type="entry name" value="ABC TRANSPORTER I FAMILY MEMBER 6, CHLOROPLASTIC"/>
    <property type="match status" value="1"/>
</dbReference>
<organism evidence="5 6">
    <name type="scientific">Thermus filiformis</name>
    <dbReference type="NCBI Taxonomy" id="276"/>
    <lineage>
        <taxon>Bacteria</taxon>
        <taxon>Thermotogati</taxon>
        <taxon>Deinococcota</taxon>
        <taxon>Deinococci</taxon>
        <taxon>Thermales</taxon>
        <taxon>Thermaceae</taxon>
        <taxon>Thermus</taxon>
    </lineage>
</organism>
<dbReference type="PROSITE" id="PS00211">
    <property type="entry name" value="ABC_TRANSPORTER_1"/>
    <property type="match status" value="1"/>
</dbReference>
<dbReference type="OrthoDB" id="9806149at2"/>
<evidence type="ECO:0000313" key="6">
    <source>
        <dbReference type="Proteomes" id="UP000030364"/>
    </source>
</evidence>
<dbReference type="AlphaFoldDB" id="A0A0A2WRF2"/>
<feature type="domain" description="ABC transporter" evidence="4">
    <location>
        <begin position="4"/>
        <end position="244"/>
    </location>
</feature>
<evidence type="ECO:0000256" key="1">
    <source>
        <dbReference type="ARBA" id="ARBA00006216"/>
    </source>
</evidence>
<protein>
    <submittedName>
        <fullName evidence="5">Cysteine desulfurase</fullName>
    </submittedName>
</protein>
<dbReference type="EMBL" id="JPSL02000040">
    <property type="protein sequence ID" value="KGQ22706.1"/>
    <property type="molecule type" value="Genomic_DNA"/>
</dbReference>
<keyword evidence="2" id="KW-0547">Nucleotide-binding</keyword>
<keyword evidence="3" id="KW-0067">ATP-binding</keyword>
<dbReference type="NCBIfam" id="TIGR01978">
    <property type="entry name" value="sufC"/>
    <property type="match status" value="1"/>
</dbReference>
<evidence type="ECO:0000256" key="3">
    <source>
        <dbReference type="ARBA" id="ARBA00022840"/>
    </source>
</evidence>
<accession>A0A0A2WRF2</accession>
<sequence length="250" mass="27745">MSQLEIRDLWVSIDGEMILKGVNLRVPSGEVHALMGPNGAGKSTLGKVLAGDPEYTVERGEVLLDGENILDLSPDERAKKGLFLAFQYPVEVPGVTIANFLRLALQAKTGQEVSVAEFWQRLQEALKLLDWDESYLTRYLNEGFSGGEKKRNEILQLLVLRPSFAVLDETDSGLDIDALKVVARGVNAMRGPEFGALVITHYQRLLNYIVPDRVHVMVDGRVVTSGGPELALELENRGYDWVKELAKEAR</sequence>
<comment type="caution">
    <text evidence="5">The sequence shown here is derived from an EMBL/GenBank/DDBJ whole genome shotgun (WGS) entry which is preliminary data.</text>
</comment>
<evidence type="ECO:0000259" key="4">
    <source>
        <dbReference type="PROSITE" id="PS50893"/>
    </source>
</evidence>
<dbReference type="SMART" id="SM00382">
    <property type="entry name" value="AAA"/>
    <property type="match status" value="1"/>
</dbReference>
<dbReference type="PATRIC" id="fig|276.5.peg.457"/>
<dbReference type="Gene3D" id="3.40.50.300">
    <property type="entry name" value="P-loop containing nucleotide triphosphate hydrolases"/>
    <property type="match status" value="1"/>
</dbReference>
<name>A0A0A2WRF2_THEFI</name>
<dbReference type="RefSeq" id="WP_038061581.1">
    <property type="nucleotide sequence ID" value="NZ_JPSL02000040.1"/>
</dbReference>
<dbReference type="SUPFAM" id="SSF52540">
    <property type="entry name" value="P-loop containing nucleoside triphosphate hydrolases"/>
    <property type="match status" value="1"/>
</dbReference>
<evidence type="ECO:0000313" key="5">
    <source>
        <dbReference type="EMBL" id="KGQ22706.1"/>
    </source>
</evidence>
<dbReference type="PANTHER" id="PTHR43204">
    <property type="entry name" value="ABC TRANSPORTER I FAMILY MEMBER 6, CHLOROPLASTIC"/>
    <property type="match status" value="1"/>
</dbReference>
<proteinExistence type="inferred from homology"/>
<dbReference type="GO" id="GO:0005524">
    <property type="term" value="F:ATP binding"/>
    <property type="evidence" value="ECO:0007669"/>
    <property type="project" value="UniProtKB-KW"/>
</dbReference>
<dbReference type="PROSITE" id="PS50893">
    <property type="entry name" value="ABC_TRANSPORTER_2"/>
    <property type="match status" value="1"/>
</dbReference>
<dbReference type="CDD" id="cd03217">
    <property type="entry name" value="ABC_FeS_Assembly"/>
    <property type="match status" value="1"/>
</dbReference>
<dbReference type="Proteomes" id="UP000030364">
    <property type="component" value="Unassembled WGS sequence"/>
</dbReference>
<reference evidence="5 6" key="1">
    <citation type="journal article" date="2015" name="Genome Announc.">
        <title>Draft Genome Sequence of the Thermophile Thermus filiformis ATCC 43280, Producer of Carotenoid-(Di)glucoside-Branched Fatty Acid (Di)esters and Source of Hyperthermostable Enzymes of Biotechnological Interest.</title>
        <authorList>
            <person name="Mandelli F."/>
            <person name="Oliveira Ramires B."/>
            <person name="Couger M.B."/>
            <person name="Paixao D.A."/>
            <person name="Camilo C.M."/>
            <person name="Polikarpov I."/>
            <person name="Prade R."/>
            <person name="Riano-Pachon D.M."/>
            <person name="Squina F.M."/>
        </authorList>
    </citation>
    <scope>NUCLEOTIDE SEQUENCE [LARGE SCALE GENOMIC DNA]</scope>
    <source>
        <strain evidence="5 6">ATCC 43280</strain>
    </source>
</reference>
<dbReference type="InterPro" id="IPR017871">
    <property type="entry name" value="ABC_transporter-like_CS"/>
</dbReference>
<dbReference type="STRING" id="276.THFILI_11490"/>
<keyword evidence="6" id="KW-1185">Reference proteome</keyword>
<evidence type="ECO:0000256" key="2">
    <source>
        <dbReference type="ARBA" id="ARBA00022741"/>
    </source>
</evidence>
<gene>
    <name evidence="5" type="primary">sufC</name>
    <name evidence="5" type="ORF">THFILI_11490</name>
</gene>
<dbReference type="InterPro" id="IPR027417">
    <property type="entry name" value="P-loop_NTPase"/>
</dbReference>
<dbReference type="InterPro" id="IPR003593">
    <property type="entry name" value="AAA+_ATPase"/>
</dbReference>
<dbReference type="InterPro" id="IPR003439">
    <property type="entry name" value="ABC_transporter-like_ATP-bd"/>
</dbReference>
<comment type="similarity">
    <text evidence="1">Belongs to the ABC transporter superfamily. Ycf16 family.</text>
</comment>
<dbReference type="GO" id="GO:0016887">
    <property type="term" value="F:ATP hydrolysis activity"/>
    <property type="evidence" value="ECO:0007669"/>
    <property type="project" value="InterPro"/>
</dbReference>
<dbReference type="InterPro" id="IPR010230">
    <property type="entry name" value="FeS-cluster_ATPase_SufC"/>
</dbReference>